<gene>
    <name evidence="1" type="ORF">PHMEG_00023675</name>
</gene>
<organism evidence="1 2">
    <name type="scientific">Phytophthora megakarya</name>
    <dbReference type="NCBI Taxonomy" id="4795"/>
    <lineage>
        <taxon>Eukaryota</taxon>
        <taxon>Sar</taxon>
        <taxon>Stramenopiles</taxon>
        <taxon>Oomycota</taxon>
        <taxon>Peronosporomycetes</taxon>
        <taxon>Peronosporales</taxon>
        <taxon>Peronosporaceae</taxon>
        <taxon>Phytophthora</taxon>
    </lineage>
</organism>
<evidence type="ECO:0000313" key="1">
    <source>
        <dbReference type="EMBL" id="OWZ04430.1"/>
    </source>
</evidence>
<dbReference type="Proteomes" id="UP000198211">
    <property type="component" value="Unassembled WGS sequence"/>
</dbReference>
<dbReference type="AlphaFoldDB" id="A0A225VIT1"/>
<proteinExistence type="predicted"/>
<protein>
    <submittedName>
        <fullName evidence="1">Aminoacylase</fullName>
    </submittedName>
</protein>
<name>A0A225VIT1_9STRA</name>
<dbReference type="STRING" id="4795.A0A225VIT1"/>
<evidence type="ECO:0000313" key="2">
    <source>
        <dbReference type="Proteomes" id="UP000198211"/>
    </source>
</evidence>
<reference evidence="2" key="1">
    <citation type="submission" date="2017-03" db="EMBL/GenBank/DDBJ databases">
        <title>Phytopthora megakarya and P. palmivora, two closely related causual agents of cacao black pod achieved similar genome size and gene model numbers by different mechanisms.</title>
        <authorList>
            <person name="Ali S."/>
            <person name="Shao J."/>
            <person name="Larry D.J."/>
            <person name="Kronmiller B."/>
            <person name="Shen D."/>
            <person name="Strem M.D."/>
            <person name="Melnick R.L."/>
            <person name="Guiltinan M.J."/>
            <person name="Tyler B.M."/>
            <person name="Meinhardt L.W."/>
            <person name="Bailey B.A."/>
        </authorList>
    </citation>
    <scope>NUCLEOTIDE SEQUENCE [LARGE SCALE GENOMIC DNA]</scope>
    <source>
        <strain evidence="2">zdho120</strain>
    </source>
</reference>
<keyword evidence="2" id="KW-1185">Reference proteome</keyword>
<accession>A0A225VIT1</accession>
<sequence length="116" mass="12591">MTGAFTAGNSRCGACTCQYRYVEAVHPGFKPACNIYANSLSNVASVAMPLNELLANPSYSFTACYSKYYVKAEGPTGHSRFIKDTTTMKIIDICNKALAFGDEQEMHSVLTTGVAW</sequence>
<dbReference type="EMBL" id="NBNE01004972">
    <property type="protein sequence ID" value="OWZ04430.1"/>
    <property type="molecule type" value="Genomic_DNA"/>
</dbReference>
<comment type="caution">
    <text evidence="1">The sequence shown here is derived from an EMBL/GenBank/DDBJ whole genome shotgun (WGS) entry which is preliminary data.</text>
</comment>